<organism evidence="9 10">
    <name type="scientific">Gloeothece verrucosa (strain PCC 7822)</name>
    <name type="common">Cyanothece sp. (strain PCC 7822)</name>
    <dbReference type="NCBI Taxonomy" id="497965"/>
    <lineage>
        <taxon>Bacteria</taxon>
        <taxon>Bacillati</taxon>
        <taxon>Cyanobacteriota</taxon>
        <taxon>Cyanophyceae</taxon>
        <taxon>Oscillatoriophycideae</taxon>
        <taxon>Chroococcales</taxon>
        <taxon>Aphanothecaceae</taxon>
        <taxon>Gloeothece</taxon>
        <taxon>Gloeothece verrucosa</taxon>
    </lineage>
</organism>
<comment type="similarity">
    <text evidence="2">Belongs to the DedA family.</text>
</comment>
<dbReference type="HOGENOM" id="CLU_044208_1_1_3"/>
<dbReference type="InterPro" id="IPR032816">
    <property type="entry name" value="VTT_dom"/>
</dbReference>
<dbReference type="EMBL" id="CP002198">
    <property type="protein sequence ID" value="ADN14521.1"/>
    <property type="molecule type" value="Genomic_DNA"/>
</dbReference>
<feature type="transmembrane region" description="Helical" evidence="7">
    <location>
        <begin position="184"/>
        <end position="202"/>
    </location>
</feature>
<dbReference type="STRING" id="497965.Cyan7822_2549"/>
<evidence type="ECO:0000256" key="3">
    <source>
        <dbReference type="ARBA" id="ARBA00022475"/>
    </source>
</evidence>
<evidence type="ECO:0000313" key="9">
    <source>
        <dbReference type="EMBL" id="ADN14521.1"/>
    </source>
</evidence>
<keyword evidence="5 7" id="KW-1133">Transmembrane helix</keyword>
<feature type="transmembrane region" description="Helical" evidence="7">
    <location>
        <begin position="21"/>
        <end position="39"/>
    </location>
</feature>
<protein>
    <submittedName>
        <fullName evidence="9">SNARE associated Golgi protein-related protein</fullName>
    </submittedName>
</protein>
<feature type="transmembrane region" description="Helical" evidence="7">
    <location>
        <begin position="149"/>
        <end position="172"/>
    </location>
</feature>
<dbReference type="KEGG" id="cyj:Cyan7822_2549"/>
<keyword evidence="4 7" id="KW-0812">Transmembrane</keyword>
<evidence type="ECO:0000313" key="10">
    <source>
        <dbReference type="Proteomes" id="UP000008206"/>
    </source>
</evidence>
<dbReference type="Pfam" id="PF09335">
    <property type="entry name" value="VTT_dom"/>
    <property type="match status" value="1"/>
</dbReference>
<evidence type="ECO:0000256" key="6">
    <source>
        <dbReference type="ARBA" id="ARBA00023136"/>
    </source>
</evidence>
<evidence type="ECO:0000256" key="1">
    <source>
        <dbReference type="ARBA" id="ARBA00004651"/>
    </source>
</evidence>
<feature type="domain" description="VTT" evidence="8">
    <location>
        <begin position="39"/>
        <end position="170"/>
    </location>
</feature>
<evidence type="ECO:0000256" key="2">
    <source>
        <dbReference type="ARBA" id="ARBA00010792"/>
    </source>
</evidence>
<accession>E0UHZ1</accession>
<comment type="subcellular location">
    <subcellularLocation>
        <location evidence="1">Cell membrane</location>
        <topology evidence="1">Multi-pass membrane protein</topology>
    </subcellularLocation>
</comment>
<dbReference type="AlphaFoldDB" id="E0UHZ1"/>
<evidence type="ECO:0000259" key="8">
    <source>
        <dbReference type="Pfam" id="PF09335"/>
    </source>
</evidence>
<keyword evidence="6 7" id="KW-0472">Membrane</keyword>
<keyword evidence="10" id="KW-1185">Reference proteome</keyword>
<reference evidence="10" key="1">
    <citation type="journal article" date="2011" name="MBio">
        <title>Novel metabolic attributes of the genus Cyanothece, comprising a group of unicellular nitrogen-fixing Cyanobacteria.</title>
        <authorList>
            <person name="Bandyopadhyay A."/>
            <person name="Elvitigala T."/>
            <person name="Welsh E."/>
            <person name="Stockel J."/>
            <person name="Liberton M."/>
            <person name="Min H."/>
            <person name="Sherman L.A."/>
            <person name="Pakrasi H.B."/>
        </authorList>
    </citation>
    <scope>NUCLEOTIDE SEQUENCE [LARGE SCALE GENOMIC DNA]</scope>
    <source>
        <strain evidence="10">PCC 7822</strain>
    </source>
</reference>
<feature type="transmembrane region" description="Helical" evidence="7">
    <location>
        <begin position="59"/>
        <end position="80"/>
    </location>
</feature>
<dbReference type="PANTHER" id="PTHR42709:SF6">
    <property type="entry name" value="UNDECAPRENYL PHOSPHATE TRANSPORTER A"/>
    <property type="match status" value="1"/>
</dbReference>
<sequence>MLQIVKFKSMAEWIANLMESLGYMGIALLMFLENLFPPIPSELIMPLAGFTAAQGKMQLIPAIAAGVIGTILGAFPWYYLGVVFDEQRLEKLADRYGKWITVSATDVKKANSWFTRHGSKAVFFGRLVPGIRTIISLPAGMNNMPLIPFVLYSTLGTLLWVLFLTIAGYQLGDKYEIVEQYIDPISKIALLSVIIFFIIWIVKKNFRAKT</sequence>
<name>E0UHZ1_GLOV7</name>
<evidence type="ECO:0000256" key="4">
    <source>
        <dbReference type="ARBA" id="ARBA00022692"/>
    </source>
</evidence>
<dbReference type="Proteomes" id="UP000008206">
    <property type="component" value="Chromosome"/>
</dbReference>
<proteinExistence type="inferred from homology"/>
<dbReference type="GO" id="GO:0005886">
    <property type="term" value="C:plasma membrane"/>
    <property type="evidence" value="ECO:0007669"/>
    <property type="project" value="UniProtKB-SubCell"/>
</dbReference>
<dbReference type="eggNOG" id="COG0586">
    <property type="taxonomic scope" value="Bacteria"/>
</dbReference>
<gene>
    <name evidence="9" type="ordered locus">Cyan7822_2549</name>
</gene>
<dbReference type="InterPro" id="IPR051311">
    <property type="entry name" value="DedA_domain"/>
</dbReference>
<evidence type="ECO:0000256" key="5">
    <source>
        <dbReference type="ARBA" id="ARBA00022989"/>
    </source>
</evidence>
<dbReference type="PANTHER" id="PTHR42709">
    <property type="entry name" value="ALKALINE PHOSPHATASE LIKE PROTEIN"/>
    <property type="match status" value="1"/>
</dbReference>
<keyword evidence="3" id="KW-1003">Cell membrane</keyword>
<evidence type="ECO:0000256" key="7">
    <source>
        <dbReference type="SAM" id="Phobius"/>
    </source>
</evidence>